<evidence type="ECO:0000313" key="2">
    <source>
        <dbReference type="Proteomes" id="UP000234323"/>
    </source>
</evidence>
<sequence>MNINNQHQQQQNSCNMQPMTISQSIQSIQGHQGHQASQISSSTNLPQLQNNVVMAEYLFYYQPYNDFQVYNITCKEISFDMICCHNCLNQNNVQPNNTHVFYFQHPVDKKIYKIDCEIVRYNYIVWMLNKIDYNVDLNFNGQQQETFSKQHKENLEFHLKHYLTNYLAPINTFQQHIINQPLDNSQGYININI</sequence>
<organism evidence="1 2">
    <name type="scientific">Rhizophagus irregularis</name>
    <dbReference type="NCBI Taxonomy" id="588596"/>
    <lineage>
        <taxon>Eukaryota</taxon>
        <taxon>Fungi</taxon>
        <taxon>Fungi incertae sedis</taxon>
        <taxon>Mucoromycota</taxon>
        <taxon>Glomeromycotina</taxon>
        <taxon>Glomeromycetes</taxon>
        <taxon>Glomerales</taxon>
        <taxon>Glomeraceae</taxon>
        <taxon>Rhizophagus</taxon>
    </lineage>
</organism>
<dbReference type="OrthoDB" id="2430122at2759"/>
<dbReference type="VEuPathDB" id="FungiDB:RhiirFUN_012858"/>
<dbReference type="VEuPathDB" id="FungiDB:RhiirA1_452905"/>
<dbReference type="EMBL" id="LLXI01000078">
    <property type="protein sequence ID" value="PKY39837.1"/>
    <property type="molecule type" value="Genomic_DNA"/>
</dbReference>
<protein>
    <submittedName>
        <fullName evidence="1">Uncharacterized protein</fullName>
    </submittedName>
</protein>
<reference evidence="1 2" key="1">
    <citation type="submission" date="2015-10" db="EMBL/GenBank/DDBJ databases">
        <title>Genome analyses suggest a sexual origin of heterokaryosis in a supposedly ancient asexual fungus.</title>
        <authorList>
            <person name="Ropars J."/>
            <person name="Sedzielewska K."/>
            <person name="Noel J."/>
            <person name="Charron P."/>
            <person name="Farinelli L."/>
            <person name="Marton T."/>
            <person name="Kruger M."/>
            <person name="Pelin A."/>
            <person name="Brachmann A."/>
            <person name="Corradi N."/>
        </authorList>
    </citation>
    <scope>NUCLEOTIDE SEQUENCE [LARGE SCALE GENOMIC DNA]</scope>
    <source>
        <strain evidence="1 2">A4</strain>
    </source>
</reference>
<proteinExistence type="predicted"/>
<keyword evidence="2" id="KW-1185">Reference proteome</keyword>
<dbReference type="Proteomes" id="UP000234323">
    <property type="component" value="Unassembled WGS sequence"/>
</dbReference>
<dbReference type="AlphaFoldDB" id="A0A2I1FZP2"/>
<gene>
    <name evidence="1" type="ORF">RhiirA4_453095</name>
</gene>
<dbReference type="VEuPathDB" id="FungiDB:FUN_011573"/>
<name>A0A2I1FZP2_9GLOM</name>
<accession>A0A2I1FZP2</accession>
<evidence type="ECO:0000313" key="1">
    <source>
        <dbReference type="EMBL" id="PKY39837.1"/>
    </source>
</evidence>
<comment type="caution">
    <text evidence="1">The sequence shown here is derived from an EMBL/GenBank/DDBJ whole genome shotgun (WGS) entry which is preliminary data.</text>
</comment>